<dbReference type="NCBIfam" id="TIGR03696">
    <property type="entry name" value="Rhs_assc_core"/>
    <property type="match status" value="1"/>
</dbReference>
<evidence type="ECO:0000313" key="4">
    <source>
        <dbReference type="EMBL" id="MPW22437.1"/>
    </source>
</evidence>
<keyword evidence="1" id="KW-0677">Repeat</keyword>
<evidence type="ECO:0000259" key="3">
    <source>
        <dbReference type="Pfam" id="PF25023"/>
    </source>
</evidence>
<dbReference type="PANTHER" id="PTHR32305:SF15">
    <property type="entry name" value="PROTEIN RHSA-RELATED"/>
    <property type="match status" value="1"/>
</dbReference>
<keyword evidence="2" id="KW-1133">Transmembrane helix</keyword>
<dbReference type="EMBL" id="WHNP01000066">
    <property type="protein sequence ID" value="MPW22437.1"/>
    <property type="molecule type" value="Genomic_DNA"/>
</dbReference>
<keyword evidence="2" id="KW-0812">Transmembrane</keyword>
<organism evidence="4 5">
    <name type="scientific">Paraburkholderia franconis</name>
    <dbReference type="NCBI Taxonomy" id="2654983"/>
    <lineage>
        <taxon>Bacteria</taxon>
        <taxon>Pseudomonadati</taxon>
        <taxon>Pseudomonadota</taxon>
        <taxon>Betaproteobacteria</taxon>
        <taxon>Burkholderiales</taxon>
        <taxon>Burkholderiaceae</taxon>
        <taxon>Paraburkholderia</taxon>
    </lineage>
</organism>
<feature type="transmembrane region" description="Helical" evidence="2">
    <location>
        <begin position="2807"/>
        <end position="2827"/>
    </location>
</feature>
<protein>
    <recommendedName>
        <fullName evidence="3">Teneurin-like YD-shell domain-containing protein</fullName>
    </recommendedName>
</protein>
<keyword evidence="5" id="KW-1185">Reference proteome</keyword>
<evidence type="ECO:0000313" key="5">
    <source>
        <dbReference type="Proteomes" id="UP000484381"/>
    </source>
</evidence>
<sequence>MRVVHRAIRLCFESSRTPSALRPDVTSSDILEPVIMADSSTPSIRTFQMDASTVGVLKSSVNLFRGDVNLTQALFSMPGRTGNDGLQIDLSILYESNVNQEAMTWNRDRPTGVLGMGWSLPVSAITLDSGGAPAPGLAAYSIQMSGTSSQLVREPVNAKLFAMDGSLAGSLVDGQPVPGPIRSEFVRRGIALSASAIMEGAASPWLVDDAAREQQFVLQLGQQTLDAYDGGESYQLVNYKFWKVLYYPRYERWAVTNETGQTLSFGGGVAQTAQGYNASAGNSIEWGVQWADASGTPLWQGNSAVTANQRQYARAWHLQRAYSRFGEYVSYGYNGFVRDVNGLLAHGAEQQVGAGGKPYTKACYLTSVTDVFGRTATFNYQPKLWSDATPESPREYADPHKSVPDTTPNGFQDCYETQFLNDIVVSDAGGSTLFSLEFVYDPSPAQKGAEAVANVAGTSGDMCKRLLTGFALFNPSGDNLPGYRYDYYLDTSEQTNLGALRSIVYPTGGSAVYAYNPVELPICERAMTLSAPAPLPAQSMPRVWFGPDYAVSVWNNSATQQMSLQILTWNGQWNSWQPDASSPLLVNGNGGTDLSTVTVLAAENFVAITYDTSNDTNLHLFRKDPARRAQWIAADIPGGGSGGCNSPTWRWPLSNGHVTTLAGQNFVLVPQVSTYANSGAYDVFTWNWPTQSWTHTSQNTSTYAWFAAGRDYFATLDMQSTVNLLHLSPTGAWQQGGSKNLGFVLDDPASIALASDVSLLVVSHLISGGPSSGEQTYEVYALQWNSEYAFAAPATLRFVDKFDNTYPTSWAPACIDNSMIAAGGNLMRFDGGRWLANSNLKPQAGVIVGEQRYAYGPDYGTLIRVGNGAPKAQLVGYDANSSAPVWTDTPTEITGLTVPPANQATANWASGGNPDYLTVGNQLFFRGVATNWSQSVTQGIANVQTLINEAAGTSDRYQLNAASVINEGPAFIACAAYDTQQPGGHATASAGLVLRNGTVMGAAQLLAGQQMWTAQENDLAGQGKYPGGASAFFTYTQDAGDLDEAASVYLHRYAGSAIQGPIADWPVASITIADGLSESSTTSYVQDTANAACDASGEVVKYFQSTVYPGGSPDNPVNGSVISCYLNGNEVVAPDNYYDVLDGLLHSVVTQDASGTIVTSVENVWDAWVMRASDPTDPHGAPVNLYGAYVLQTGQNSTKDGVASTQTTAYAPNGLPYTYTGQPASVTNQTMNGAGELETDIQNNVYACEVNEASRVLNDVRSTVEQISTNAGVTTAAIATALNSWPTVWGSDVLTPAEEADFSWTGGPAAFPFGSYLPGETPESWQCTTRNQIRAANGAVLQQTDGSGTLCSTLFATAWGLPVATFKGAALAECAWNGFQAYEDATGWTLTGVSYDTSHAWLGTRSLSVPKGASVDTAVTPAAERSAYLLTVRYQTPLGYDADGSGIEVKCGQQATRLDFADTRGQWQYLSTSVALPSGTDTVALHLANVGSSNVLIDGVLLVPFGTDVTIQCWQADMRLLRATMNAGGNASFTRYDAYCRPLASVGASGDLQELDMRFLSRQGAQNDAFDDASPNAELTLHMTDGGRAETFLDGVQWRTRWQPGNPAWWSTADGVLTKSGTTADTLAWQGASAGVTAVALFVEIVPPATPGSGALAFSFGAGESIGWTPGTGWQWTNAQGVPVQSPLANPPRLATQWLLVMVPGSVLFYGDGQLLFSQSSKATLSQGVSFATGPNALQILNLMAGIEPRVGEAYTDGAGRQRQVHQLQGTDSRVMEMIYDALDRQVAQTRMAPGKFGSGALMPLMQYRSTFVDVPAFLAALSNTCAMRGDVAAYYAGQSDGPVKRSNDQNYPYSGLRYGGSALDRVVESGKPGLQLSIHDVNSTSPAQRETTRTVYTASGADDPVKPGQYYATLTTTPSGYQGQQFVDTANRAVATVQLGTDGANAGQTTVSPSYSASPESAGILGTMKLPNAFTNGPQSDPAAFVRTTLQDPLGRPSAYSDPDTGSTAYLFNGKGQPRFVQVPLDAGEQYFLYTRYDTLGRIVEEGLVEGQWDVAKLSAEVDNLAWPTVSDGATPARVYSYDGDGSDPNALGKLTRVVTLNPAPASVGGAGDCTVDEAWTYDAQGRVVTASLAVSGAMELSASATYHYNTLNEITQIDLPAGSPLPSIVYAYDDQGQIASIGVPGDTMAIASYTWSADGQLQTATRGALADAWGYDSPGNIVTHFVDVNAKTVFSQNYTYTPDSQIASRDTAFAFDALNDARSISYGYDGQQRFSSAVVANGKPGNQAVTEYDANGNIWQATQDGANFSASCSVGTNRLDDATLVSGDHVTFHYRNDGRPDQWRGLSFEYDAALGTVAAAANGQTAVRYARGLNNQRVLRQQGNAVRITFMGAGNTPLVIWNDGTPQVCIWGANGLAAVHDGELKYPLADHQNTVWAVADAQGTLVAAYDYLPFGGILSQTGAGASSWLFQYAGKEWDAALGLYDFGARLYDPALLRFVTPDPARQFASPYVFASNNPLNMVDPSGNLSLWAQIGIGAAMVAVIAAGIALSFVTFGAAAPAAAAADSALAGAAVGGEAAGAVAVGGEAAGAAAGAAAGEVAAEGAAAGATEVAAGASATVEAAAPLTTAQVVGQNAVSVLWSATTSAISGAGTSGLQYDIQHGRDFTAKGFFEAMGVGALTGFASGGIGGLATMPATVGLSQGMSQTAGVLFRALTKATASMIGKDVSTLLTDAVTGKKVTVGQLLLSSAEGFGTGALSGTFSGVKGANANNAVSATDRAIVRASTLINKAAEVAKQQATSQAAIAAYIAGGYFLVTGYTVWGVYNGSANRTA</sequence>
<dbReference type="Pfam" id="PF25023">
    <property type="entry name" value="TEN_YD-shell"/>
    <property type="match status" value="1"/>
</dbReference>
<dbReference type="InterPro" id="IPR022385">
    <property type="entry name" value="Rhs_assc_core"/>
</dbReference>
<dbReference type="InterPro" id="IPR050708">
    <property type="entry name" value="T6SS_VgrG/RHS"/>
</dbReference>
<dbReference type="PANTHER" id="PTHR32305">
    <property type="match status" value="1"/>
</dbReference>
<dbReference type="Gene3D" id="2.180.10.10">
    <property type="entry name" value="RHS repeat-associated core"/>
    <property type="match status" value="1"/>
</dbReference>
<proteinExistence type="predicted"/>
<accession>A0A7X1TK78</accession>
<name>A0A7X1TK78_9BURK</name>
<evidence type="ECO:0000256" key="2">
    <source>
        <dbReference type="SAM" id="Phobius"/>
    </source>
</evidence>
<dbReference type="InterPro" id="IPR056823">
    <property type="entry name" value="TEN-like_YD-shell"/>
</dbReference>
<gene>
    <name evidence="4" type="ORF">GCT13_37835</name>
</gene>
<keyword evidence="2" id="KW-0472">Membrane</keyword>
<reference evidence="4 5" key="1">
    <citation type="submission" date="2019-10" db="EMBL/GenBank/DDBJ databases">
        <title>Paraburkholderia sp. isolated from nodules of Mimosa pudica from Brazilian Atlantic Forest soils.</title>
        <authorList>
            <person name="Paulitsch F."/>
            <person name="Hungria M."/>
            <person name="Dall'Agnol R."/>
        </authorList>
    </citation>
    <scope>NUCLEOTIDE SEQUENCE [LARGE SCALE GENOMIC DNA]</scope>
    <source>
        <strain evidence="4 5">CNPSo 3157</strain>
    </source>
</reference>
<feature type="domain" description="Teneurin-like YD-shell" evidence="3">
    <location>
        <begin position="2215"/>
        <end position="2504"/>
    </location>
</feature>
<comment type="caution">
    <text evidence="4">The sequence shown here is derived from an EMBL/GenBank/DDBJ whole genome shotgun (WGS) entry which is preliminary data.</text>
</comment>
<evidence type="ECO:0000256" key="1">
    <source>
        <dbReference type="ARBA" id="ARBA00022737"/>
    </source>
</evidence>
<dbReference type="Proteomes" id="UP000484381">
    <property type="component" value="Unassembled WGS sequence"/>
</dbReference>
<feature type="transmembrane region" description="Helical" evidence="2">
    <location>
        <begin position="2532"/>
        <end position="2555"/>
    </location>
</feature>